<accession>A0A1J5P868</accession>
<gene>
    <name evidence="1" type="ORF">GALL_514920</name>
</gene>
<reference evidence="1" key="1">
    <citation type="submission" date="2016-10" db="EMBL/GenBank/DDBJ databases">
        <title>Sequence of Gallionella enrichment culture.</title>
        <authorList>
            <person name="Poehlein A."/>
            <person name="Muehling M."/>
            <person name="Daniel R."/>
        </authorList>
    </citation>
    <scope>NUCLEOTIDE SEQUENCE</scope>
</reference>
<sequence>MSGMANPARMRCQMSVYCGVMSLVSSCRAVCSVGVADVAALDAVTGVGVEARRVGVVMDASAV</sequence>
<proteinExistence type="predicted"/>
<dbReference type="EMBL" id="MLJW01006256">
    <property type="protein sequence ID" value="OIQ66936.1"/>
    <property type="molecule type" value="Genomic_DNA"/>
</dbReference>
<dbReference type="AlphaFoldDB" id="A0A1J5P868"/>
<comment type="caution">
    <text evidence="1">The sequence shown here is derived from an EMBL/GenBank/DDBJ whole genome shotgun (WGS) entry which is preliminary data.</text>
</comment>
<name>A0A1J5P868_9ZZZZ</name>
<evidence type="ECO:0000313" key="1">
    <source>
        <dbReference type="EMBL" id="OIQ66936.1"/>
    </source>
</evidence>
<protein>
    <submittedName>
        <fullName evidence="1">Uncharacterized protein</fullName>
    </submittedName>
</protein>
<organism evidence="1">
    <name type="scientific">mine drainage metagenome</name>
    <dbReference type="NCBI Taxonomy" id="410659"/>
    <lineage>
        <taxon>unclassified sequences</taxon>
        <taxon>metagenomes</taxon>
        <taxon>ecological metagenomes</taxon>
    </lineage>
</organism>